<accession>A0AA38JGX0</accession>
<feature type="compositionally biased region" description="Low complexity" evidence="1">
    <location>
        <begin position="345"/>
        <end position="355"/>
    </location>
</feature>
<feature type="compositionally biased region" description="Polar residues" evidence="1">
    <location>
        <begin position="107"/>
        <end position="125"/>
    </location>
</feature>
<keyword evidence="3" id="KW-1185">Reference proteome</keyword>
<feature type="region of interest" description="Disordered" evidence="1">
    <location>
        <begin position="289"/>
        <end position="355"/>
    </location>
</feature>
<name>A0AA38JGX0_9AGAR</name>
<feature type="compositionally biased region" description="Polar residues" evidence="1">
    <location>
        <begin position="313"/>
        <end position="325"/>
    </location>
</feature>
<feature type="region of interest" description="Disordered" evidence="1">
    <location>
        <begin position="896"/>
        <end position="915"/>
    </location>
</feature>
<proteinExistence type="predicted"/>
<feature type="region of interest" description="Disordered" evidence="1">
    <location>
        <begin position="817"/>
        <end position="862"/>
    </location>
</feature>
<gene>
    <name evidence="2" type="ORF">DFJ43DRAFT_341187</name>
</gene>
<feature type="compositionally biased region" description="Basic residues" evidence="1">
    <location>
        <begin position="1108"/>
        <end position="1120"/>
    </location>
</feature>
<feature type="compositionally biased region" description="Polar residues" evidence="1">
    <location>
        <begin position="735"/>
        <end position="765"/>
    </location>
</feature>
<evidence type="ECO:0000256" key="1">
    <source>
        <dbReference type="SAM" id="MobiDB-lite"/>
    </source>
</evidence>
<feature type="compositionally biased region" description="Pro residues" evidence="1">
    <location>
        <begin position="169"/>
        <end position="182"/>
    </location>
</feature>
<feature type="compositionally biased region" description="Low complexity" evidence="1">
    <location>
        <begin position="959"/>
        <end position="984"/>
    </location>
</feature>
<reference evidence="2" key="1">
    <citation type="submission" date="2022-08" db="EMBL/GenBank/DDBJ databases">
        <authorList>
            <consortium name="DOE Joint Genome Institute"/>
            <person name="Min B."/>
            <person name="Sierra-Patev S."/>
            <person name="Naranjo-Ortiz M."/>
            <person name="Looney B."/>
            <person name="Konkel Z."/>
            <person name="Slot J.C."/>
            <person name="Sakamoto Y."/>
            <person name="Steenwyk J.L."/>
            <person name="Rokas A."/>
            <person name="Carro J."/>
            <person name="Camarero S."/>
            <person name="Ferreira P."/>
            <person name="Molpeceres G."/>
            <person name="Ruiz-duenas F.J."/>
            <person name="Serrano A."/>
            <person name="Henrissat B."/>
            <person name="Drula E."/>
            <person name="Hughes K.W."/>
            <person name="Mata J.L."/>
            <person name="Ishikawa N.K."/>
            <person name="Vargas-Isla R."/>
            <person name="Ushijima S."/>
            <person name="Smith C.A."/>
            <person name="Ahrendt S."/>
            <person name="Andreopoulos W."/>
            <person name="He G."/>
            <person name="LaButti K."/>
            <person name="Lipzen A."/>
            <person name="Ng V."/>
            <person name="Riley R."/>
            <person name="Sandor L."/>
            <person name="Barry K."/>
            <person name="Martinez A.T."/>
            <person name="Xiao Y."/>
            <person name="Gibbons J.G."/>
            <person name="Terashima K."/>
            <person name="Hibbett D.S."/>
            <person name="Grigoriev I.V."/>
        </authorList>
    </citation>
    <scope>NUCLEOTIDE SEQUENCE</scope>
    <source>
        <strain evidence="2">ET3784</strain>
    </source>
</reference>
<evidence type="ECO:0000313" key="3">
    <source>
        <dbReference type="Proteomes" id="UP001176059"/>
    </source>
</evidence>
<feature type="region of interest" description="Disordered" evidence="1">
    <location>
        <begin position="160"/>
        <end position="182"/>
    </location>
</feature>
<feature type="compositionally biased region" description="Polar residues" evidence="1">
    <location>
        <begin position="257"/>
        <end position="266"/>
    </location>
</feature>
<dbReference type="Proteomes" id="UP001176059">
    <property type="component" value="Unassembled WGS sequence"/>
</dbReference>
<feature type="region of interest" description="Disordered" evidence="1">
    <location>
        <begin position="1199"/>
        <end position="1220"/>
    </location>
</feature>
<sequence>MEVHSAHQGVRLPSLPAVVHSSKRLRHSIRHFGAARNLSHRSAPLPNIYASAGDILDQKISRRAKVLSAEDVLGELFRKEDALHSLRILAKTGTGVTYQEEAPPQLVSPSLSRYSRTSGQSRNTSGLEELVGSSFLRMVEDEEEEEDLDVDTTLTYRRDTYSSDVRPAGPLPTAPTPTPYPAPSSEVSVMYLDEEQVPDSGKVHPFSGDYPNAELIAPTRSSALSAKKSVSSRSSKSTTALSYARTGGKAYSKSPEMGSTSASASTECHGGNATAASVVVQGVNNDEVTRRNRYRRQRPARIYILPTEDKNGTHLQHPTSSNSDALPQLPKLNPPSPLSASFERSLGLPPSSASSATGLAIPEITATNQALSFSEDFSLRQQRSSLVSIQTDSEESAFSRRPSSISTLAFGNLKSQIENEVHEISSGKDSSSNYLHGYEGDYDSASAESSSEGEIDFVKYYQRRVSEDLQHVHHTYRATQSRRPTRQQRKTSTEKGAKHQFTRQYQRKTIQMDGRGSSFYLSGDDKEHERYLEEVEIIDLRAATQPGQPRRLRSNSHANINVEPGSTAAFDIQHPSNPQRRYTTLTTDTTPSSPDGITTLSAFHFVDEDPWSSSEYEGEVEAEDHRISISSTVYSKSYYDPYDVLPTPRTVQFLPCSSHSLEAIDTMRRGARSNYSELEDRVSFMELVSPTSEGKPPLPTTPKPDFSTFYSAGRSSRSLERGPPNQEHGRRSHKISTPNSRSNSRANSYEDNVNMQPPPTSNTLDPLSRADLVRKSRKLAQVFGQTPDGASLLPAPSGMADSSERNLMRGSFLDIASPTTSRHHSSISMAAPRKASAGDAQERVKENVDRMKSKGIWPPPASTHYISAVSGRRHSTPLTPDEFEFLNDLHRREPISGAETEQQASSTVGSADDGNLIEIGDAQEVEGDGASFIDWDDESPGLNENRSKNKDRDSHPVELLTQSPSGSRSSSRRTSLSSLAFAPPSAYPGGAPRNSFTREDYIGTELPVAPFDEADDDGQARKRHLDRQPSLVSLITPSLMSPEERTEAEKRRKREKIAKLHRFLGSRVPTELVLGQTDEESESGLPGLSTFSMGEETDLEGSSEEKRSWKRGMGKVTRRRSGSESGISSDWSDIRDRRKDDMAEDEKLRMVKRAVRLEKVFGVAPPQTLYAYGHVPHAHSHSSPGVIASSVPPTMIRSSSTGAAEIPHSLTSKGSRARPASRELLLPKNTINQSATEIESGDVSTTLRVSRPRGASLTYTHYEHSLNSLGDILDRDDRASLQELHDLLYQAGEVEGGLEPDQDIMGKDFDPLGYTSGHSSGSVRSERRRSLPALLARTSIASLNSIDSVASMISKVSLDDADVEANDGTFQVRRRRAAKLTQFFGVDYRDLVQDVLDSIEKGVELESGRGLSEQEAEDLLKKLRTLKGKRTGILS</sequence>
<feature type="region of interest" description="Disordered" evidence="1">
    <location>
        <begin position="474"/>
        <end position="501"/>
    </location>
</feature>
<feature type="compositionally biased region" description="Basic and acidic residues" evidence="1">
    <location>
        <begin position="945"/>
        <end position="956"/>
    </location>
</feature>
<feature type="compositionally biased region" description="Polar residues" evidence="1">
    <location>
        <begin position="1229"/>
        <end position="1246"/>
    </location>
</feature>
<protein>
    <submittedName>
        <fullName evidence="2">Uncharacterized protein</fullName>
    </submittedName>
</protein>
<organism evidence="2 3">
    <name type="scientific">Lentinula guzmanii</name>
    <dbReference type="NCBI Taxonomy" id="2804957"/>
    <lineage>
        <taxon>Eukaryota</taxon>
        <taxon>Fungi</taxon>
        <taxon>Dikarya</taxon>
        <taxon>Basidiomycota</taxon>
        <taxon>Agaricomycotina</taxon>
        <taxon>Agaricomycetes</taxon>
        <taxon>Agaricomycetidae</taxon>
        <taxon>Agaricales</taxon>
        <taxon>Marasmiineae</taxon>
        <taxon>Omphalotaceae</taxon>
        <taxon>Lentinula</taxon>
    </lineage>
</organism>
<feature type="region of interest" description="Disordered" evidence="1">
    <location>
        <begin position="1227"/>
        <end position="1246"/>
    </location>
</feature>
<feature type="region of interest" description="Disordered" evidence="1">
    <location>
        <begin position="1076"/>
        <end position="1132"/>
    </location>
</feature>
<feature type="region of interest" description="Disordered" evidence="1">
    <location>
        <begin position="688"/>
        <end position="766"/>
    </location>
</feature>
<comment type="caution">
    <text evidence="2">The sequence shown here is derived from an EMBL/GenBank/DDBJ whole genome shotgun (WGS) entry which is preliminary data.</text>
</comment>
<feature type="region of interest" description="Disordered" evidence="1">
    <location>
        <begin position="931"/>
        <end position="997"/>
    </location>
</feature>
<feature type="compositionally biased region" description="Low complexity" evidence="1">
    <location>
        <begin position="225"/>
        <end position="242"/>
    </location>
</feature>
<feature type="compositionally biased region" description="Basic and acidic residues" evidence="1">
    <location>
        <begin position="840"/>
        <end position="852"/>
    </location>
</feature>
<reference evidence="2" key="2">
    <citation type="journal article" date="2023" name="Proc. Natl. Acad. Sci. U.S.A.">
        <title>A global phylogenomic analysis of the shiitake genus Lentinula.</title>
        <authorList>
            <person name="Sierra-Patev S."/>
            <person name="Min B."/>
            <person name="Naranjo-Ortiz M."/>
            <person name="Looney B."/>
            <person name="Konkel Z."/>
            <person name="Slot J.C."/>
            <person name="Sakamoto Y."/>
            <person name="Steenwyk J.L."/>
            <person name="Rokas A."/>
            <person name="Carro J."/>
            <person name="Camarero S."/>
            <person name="Ferreira P."/>
            <person name="Molpeceres G."/>
            <person name="Ruiz-Duenas F.J."/>
            <person name="Serrano A."/>
            <person name="Henrissat B."/>
            <person name="Drula E."/>
            <person name="Hughes K.W."/>
            <person name="Mata J.L."/>
            <person name="Ishikawa N.K."/>
            <person name="Vargas-Isla R."/>
            <person name="Ushijima S."/>
            <person name="Smith C.A."/>
            <person name="Donoghue J."/>
            <person name="Ahrendt S."/>
            <person name="Andreopoulos W."/>
            <person name="He G."/>
            <person name="LaButti K."/>
            <person name="Lipzen A."/>
            <person name="Ng V."/>
            <person name="Riley R."/>
            <person name="Sandor L."/>
            <person name="Barry K."/>
            <person name="Martinez A.T."/>
            <person name="Xiao Y."/>
            <person name="Gibbons J.G."/>
            <person name="Terashima K."/>
            <person name="Grigoriev I.V."/>
            <person name="Hibbett D."/>
        </authorList>
    </citation>
    <scope>NUCLEOTIDE SEQUENCE</scope>
    <source>
        <strain evidence="2">ET3784</strain>
    </source>
</reference>
<dbReference type="EMBL" id="JANVFO010000027">
    <property type="protein sequence ID" value="KAJ3731862.1"/>
    <property type="molecule type" value="Genomic_DNA"/>
</dbReference>
<feature type="compositionally biased region" description="Polar residues" evidence="1">
    <location>
        <begin position="899"/>
        <end position="909"/>
    </location>
</feature>
<feature type="region of interest" description="Disordered" evidence="1">
    <location>
        <begin position="225"/>
        <end position="268"/>
    </location>
</feature>
<evidence type="ECO:0000313" key="2">
    <source>
        <dbReference type="EMBL" id="KAJ3731862.1"/>
    </source>
</evidence>
<feature type="region of interest" description="Disordered" evidence="1">
    <location>
        <begin position="100"/>
        <end position="125"/>
    </location>
</feature>